<protein>
    <submittedName>
        <fullName evidence="2">Uncharacterized protein</fullName>
    </submittedName>
</protein>
<evidence type="ECO:0000313" key="2">
    <source>
        <dbReference type="EMBL" id="KAL0630662.1"/>
    </source>
</evidence>
<reference evidence="2 3" key="1">
    <citation type="submission" date="2024-02" db="EMBL/GenBank/DDBJ databases">
        <title>Discinaceae phylogenomics.</title>
        <authorList>
            <person name="Dirks A.C."/>
            <person name="James T.Y."/>
        </authorList>
    </citation>
    <scope>NUCLEOTIDE SEQUENCE [LARGE SCALE GENOMIC DNA]</scope>
    <source>
        <strain evidence="2 3">ACD0624</strain>
    </source>
</reference>
<organism evidence="2 3">
    <name type="scientific">Discina gigas</name>
    <dbReference type="NCBI Taxonomy" id="1032678"/>
    <lineage>
        <taxon>Eukaryota</taxon>
        <taxon>Fungi</taxon>
        <taxon>Dikarya</taxon>
        <taxon>Ascomycota</taxon>
        <taxon>Pezizomycotina</taxon>
        <taxon>Pezizomycetes</taxon>
        <taxon>Pezizales</taxon>
        <taxon>Discinaceae</taxon>
        <taxon>Discina</taxon>
    </lineage>
</organism>
<name>A0ABR3G3Y3_9PEZI</name>
<dbReference type="PRINTS" id="PR01217">
    <property type="entry name" value="PRICHEXTENSN"/>
</dbReference>
<comment type="caution">
    <text evidence="2">The sequence shown here is derived from an EMBL/GenBank/DDBJ whole genome shotgun (WGS) entry which is preliminary data.</text>
</comment>
<feature type="region of interest" description="Disordered" evidence="1">
    <location>
        <begin position="190"/>
        <end position="243"/>
    </location>
</feature>
<gene>
    <name evidence="2" type="ORF">Q9L58_010490</name>
</gene>
<feature type="compositionally biased region" description="Pro residues" evidence="1">
    <location>
        <begin position="196"/>
        <end position="209"/>
    </location>
</feature>
<evidence type="ECO:0000313" key="3">
    <source>
        <dbReference type="Proteomes" id="UP001447188"/>
    </source>
</evidence>
<evidence type="ECO:0000256" key="1">
    <source>
        <dbReference type="SAM" id="MobiDB-lite"/>
    </source>
</evidence>
<proteinExistence type="predicted"/>
<keyword evidence="3" id="KW-1185">Reference proteome</keyword>
<accession>A0ABR3G3Y3</accession>
<sequence>MTLHLKDIEALKAEIKTIRYENKILCETLTIIQDQMDKAEETKPESPSPPAPTPTAPKNYASVAATPTPHPPPPKKVTSPTIHERPFNKTQRQLIVQLTEAPPAHVTDDLRLSTANEATKNTTTRFCLAQRSQKGNLVLLTIPSIAASERPKHQQQLHDGFKTLGCSTGTIRQNASWTRFLVHNIPTALGAKPLRRPLPPSRKPTPRSPNPGHHAGSPQTCKGKGKPTPRWLSPSHLPPMSTH</sequence>
<dbReference type="Proteomes" id="UP001447188">
    <property type="component" value="Unassembled WGS sequence"/>
</dbReference>
<feature type="compositionally biased region" description="Low complexity" evidence="1">
    <location>
        <begin position="56"/>
        <end position="67"/>
    </location>
</feature>
<dbReference type="EMBL" id="JBBBZM010000437">
    <property type="protein sequence ID" value="KAL0630662.1"/>
    <property type="molecule type" value="Genomic_DNA"/>
</dbReference>
<feature type="compositionally biased region" description="Pro residues" evidence="1">
    <location>
        <begin position="46"/>
        <end position="55"/>
    </location>
</feature>
<feature type="region of interest" description="Disordered" evidence="1">
    <location>
        <begin position="37"/>
        <end position="87"/>
    </location>
</feature>